<gene>
    <name evidence="1" type="ORF">BV25DRAFT_1268586</name>
</gene>
<keyword evidence="2" id="KW-1185">Reference proteome</keyword>
<name>A0ACB8TF01_9AGAM</name>
<protein>
    <submittedName>
        <fullName evidence="1">Uncharacterized protein</fullName>
    </submittedName>
</protein>
<organism evidence="1 2">
    <name type="scientific">Artomyces pyxidatus</name>
    <dbReference type="NCBI Taxonomy" id="48021"/>
    <lineage>
        <taxon>Eukaryota</taxon>
        <taxon>Fungi</taxon>
        <taxon>Dikarya</taxon>
        <taxon>Basidiomycota</taxon>
        <taxon>Agaricomycotina</taxon>
        <taxon>Agaricomycetes</taxon>
        <taxon>Russulales</taxon>
        <taxon>Auriscalpiaceae</taxon>
        <taxon>Artomyces</taxon>
    </lineage>
</organism>
<sequence length="100" mass="11615">MHSRLAAPNSQLCLSSYFATPWDSRHLWLLRGNRGVREAMSILRGMRPDKHRSAFCVFLELFIGETSPLSTMSLGYFAIVTLRHFDRHRRPTRGLFFCTN</sequence>
<evidence type="ECO:0000313" key="2">
    <source>
        <dbReference type="Proteomes" id="UP000814140"/>
    </source>
</evidence>
<dbReference type="Proteomes" id="UP000814140">
    <property type="component" value="Unassembled WGS sequence"/>
</dbReference>
<evidence type="ECO:0000313" key="1">
    <source>
        <dbReference type="EMBL" id="KAI0067002.1"/>
    </source>
</evidence>
<reference evidence="1" key="2">
    <citation type="journal article" date="2022" name="New Phytol.">
        <title>Evolutionary transition to the ectomycorrhizal habit in the genomes of a hyperdiverse lineage of mushroom-forming fungi.</title>
        <authorList>
            <person name="Looney B."/>
            <person name="Miyauchi S."/>
            <person name="Morin E."/>
            <person name="Drula E."/>
            <person name="Courty P.E."/>
            <person name="Kohler A."/>
            <person name="Kuo A."/>
            <person name="LaButti K."/>
            <person name="Pangilinan J."/>
            <person name="Lipzen A."/>
            <person name="Riley R."/>
            <person name="Andreopoulos W."/>
            <person name="He G."/>
            <person name="Johnson J."/>
            <person name="Nolan M."/>
            <person name="Tritt A."/>
            <person name="Barry K.W."/>
            <person name="Grigoriev I.V."/>
            <person name="Nagy L.G."/>
            <person name="Hibbett D."/>
            <person name="Henrissat B."/>
            <person name="Matheny P.B."/>
            <person name="Labbe J."/>
            <person name="Martin F.M."/>
        </authorList>
    </citation>
    <scope>NUCLEOTIDE SEQUENCE</scope>
    <source>
        <strain evidence="1">HHB10654</strain>
    </source>
</reference>
<accession>A0ACB8TF01</accession>
<reference evidence="1" key="1">
    <citation type="submission" date="2021-03" db="EMBL/GenBank/DDBJ databases">
        <authorList>
            <consortium name="DOE Joint Genome Institute"/>
            <person name="Ahrendt S."/>
            <person name="Looney B.P."/>
            <person name="Miyauchi S."/>
            <person name="Morin E."/>
            <person name="Drula E."/>
            <person name="Courty P.E."/>
            <person name="Chicoki N."/>
            <person name="Fauchery L."/>
            <person name="Kohler A."/>
            <person name="Kuo A."/>
            <person name="Labutti K."/>
            <person name="Pangilinan J."/>
            <person name="Lipzen A."/>
            <person name="Riley R."/>
            <person name="Andreopoulos W."/>
            <person name="He G."/>
            <person name="Johnson J."/>
            <person name="Barry K.W."/>
            <person name="Grigoriev I.V."/>
            <person name="Nagy L."/>
            <person name="Hibbett D."/>
            <person name="Henrissat B."/>
            <person name="Matheny P.B."/>
            <person name="Labbe J."/>
            <person name="Martin F."/>
        </authorList>
    </citation>
    <scope>NUCLEOTIDE SEQUENCE</scope>
    <source>
        <strain evidence="1">HHB10654</strain>
    </source>
</reference>
<dbReference type="EMBL" id="MU277191">
    <property type="protein sequence ID" value="KAI0067002.1"/>
    <property type="molecule type" value="Genomic_DNA"/>
</dbReference>
<proteinExistence type="predicted"/>
<comment type="caution">
    <text evidence="1">The sequence shown here is derived from an EMBL/GenBank/DDBJ whole genome shotgun (WGS) entry which is preliminary data.</text>
</comment>